<feature type="compositionally biased region" description="Polar residues" evidence="1">
    <location>
        <begin position="152"/>
        <end position="176"/>
    </location>
</feature>
<dbReference type="RefSeq" id="WP_331786686.1">
    <property type="nucleotide sequence ID" value="NZ_JAVFKM010000005.1"/>
</dbReference>
<keyword evidence="2" id="KW-0808">Transferase</keyword>
<organism evidence="2 3">
    <name type="scientific">Streptomyces chrestomyceticus</name>
    <dbReference type="NCBI Taxonomy" id="68185"/>
    <lineage>
        <taxon>Bacteria</taxon>
        <taxon>Bacillati</taxon>
        <taxon>Actinomycetota</taxon>
        <taxon>Actinomycetes</taxon>
        <taxon>Kitasatosporales</taxon>
        <taxon>Streptomycetaceae</taxon>
        <taxon>Streptomyces</taxon>
    </lineage>
</organism>
<dbReference type="GO" id="GO:0008483">
    <property type="term" value="F:transaminase activity"/>
    <property type="evidence" value="ECO:0007669"/>
    <property type="project" value="UniProtKB-KW"/>
</dbReference>
<reference evidence="2 3" key="1">
    <citation type="submission" date="2023-08" db="EMBL/GenBank/DDBJ databases">
        <authorList>
            <person name="Sharma P."/>
            <person name="Verma V."/>
            <person name="Mohan M.K."/>
            <person name="Dubey A.K."/>
        </authorList>
    </citation>
    <scope>NUCLEOTIDE SEQUENCE [LARGE SCALE GENOMIC DNA]</scope>
    <source>
        <strain evidence="2 3">ADP4</strain>
    </source>
</reference>
<protein>
    <submittedName>
        <fullName evidence="2">Aminotransferase class IV</fullName>
    </submittedName>
</protein>
<gene>
    <name evidence="2" type="ORF">RB636_13285</name>
</gene>
<evidence type="ECO:0000313" key="2">
    <source>
        <dbReference type="EMBL" id="MEF3114157.1"/>
    </source>
</evidence>
<dbReference type="Pfam" id="PF01063">
    <property type="entry name" value="Aminotran_4"/>
    <property type="match status" value="1"/>
</dbReference>
<dbReference type="SUPFAM" id="SSF56752">
    <property type="entry name" value="D-aminoacid aminotransferase-like PLP-dependent enzymes"/>
    <property type="match status" value="1"/>
</dbReference>
<evidence type="ECO:0000256" key="1">
    <source>
        <dbReference type="SAM" id="MobiDB-lite"/>
    </source>
</evidence>
<dbReference type="InterPro" id="IPR036038">
    <property type="entry name" value="Aminotransferase-like"/>
</dbReference>
<keyword evidence="3" id="KW-1185">Reference proteome</keyword>
<dbReference type="InterPro" id="IPR043132">
    <property type="entry name" value="BCAT-like_C"/>
</dbReference>
<proteinExistence type="predicted"/>
<accession>A0ABU7WSP8</accession>
<feature type="region of interest" description="Disordered" evidence="1">
    <location>
        <begin position="150"/>
        <end position="176"/>
    </location>
</feature>
<sequence length="176" mass="18658">MYVYRPQPGDGPVTLVTVRSPAPAQRLRSVPYQRPAAHIKHLGEFGQGLHLRQVTAAGFDEGLLVAPDGAVAEGTITNVGFVAGGTVVRPDAPALEGITVLVLRQELERAGVPWREQAVRLDDLASFEGAFVSNSRGVAAVALVDDIPSPRTPSWSVRSPTCTRPRPGTTSGTDGW</sequence>
<dbReference type="EMBL" id="JAVFKM010000005">
    <property type="protein sequence ID" value="MEF3114157.1"/>
    <property type="molecule type" value="Genomic_DNA"/>
</dbReference>
<name>A0ABU7WSP8_9ACTN</name>
<keyword evidence="2" id="KW-0032">Aminotransferase</keyword>
<comment type="caution">
    <text evidence="2">The sequence shown here is derived from an EMBL/GenBank/DDBJ whole genome shotgun (WGS) entry which is preliminary data.</text>
</comment>
<evidence type="ECO:0000313" key="3">
    <source>
        <dbReference type="Proteomes" id="UP001348265"/>
    </source>
</evidence>
<dbReference type="Gene3D" id="3.20.10.10">
    <property type="entry name" value="D-amino Acid Aminotransferase, subunit A, domain 2"/>
    <property type="match status" value="1"/>
</dbReference>
<dbReference type="Proteomes" id="UP001348265">
    <property type="component" value="Unassembled WGS sequence"/>
</dbReference>
<dbReference type="InterPro" id="IPR001544">
    <property type="entry name" value="Aminotrans_IV"/>
</dbReference>